<dbReference type="KEGG" id="vff:VITFI_CDS1646"/>
<organism evidence="1 2">
    <name type="scientific">Vitreoscilla filiformis</name>
    <dbReference type="NCBI Taxonomy" id="63"/>
    <lineage>
        <taxon>Bacteria</taxon>
        <taxon>Pseudomonadati</taxon>
        <taxon>Pseudomonadota</taxon>
        <taxon>Betaproteobacteria</taxon>
        <taxon>Neisseriales</taxon>
        <taxon>Neisseriaceae</taxon>
        <taxon>Vitreoscilla</taxon>
    </lineage>
</organism>
<dbReference type="Proteomes" id="UP000199729">
    <property type="component" value="Chromosome"/>
</dbReference>
<proteinExistence type="predicted"/>
<evidence type="ECO:0000313" key="1">
    <source>
        <dbReference type="EMBL" id="ASM77424.1"/>
    </source>
</evidence>
<protein>
    <submittedName>
        <fullName evidence="1">Uncharacterized protein</fullName>
    </submittedName>
</protein>
<dbReference type="AlphaFoldDB" id="A0A221KEF6"/>
<reference evidence="1 2" key="1">
    <citation type="submission" date="2017-07" db="EMBL/GenBank/DDBJ databases">
        <title>Complete Genome Sequence of the cosmetic ferment Vitreoscilla filiformis (ATCC15551).</title>
        <authorList>
            <person name="Contreras S."/>
            <person name="Sagory-Zalkind P."/>
            <person name="Blanquart H."/>
            <person name="Iltis A."/>
            <person name="Morand S.C."/>
        </authorList>
    </citation>
    <scope>NUCLEOTIDE SEQUENCE [LARGE SCALE GENOMIC DNA]</scope>
    <source>
        <strain evidence="1 2">ATCC 15551</strain>
    </source>
</reference>
<gene>
    <name evidence="1" type="ORF">VITFI_CDS1646</name>
</gene>
<sequence length="287" mass="32654">MHRPSFHLRLRRLKRQIESMRPPPRSDVLIPAQAHPRWAVYFVYSLSGAAFDQHRFTVQQLRQDGWPVLVVLACAERPSTAVVAQWRQHGASALLWKEPHGFDLSGLRPALQHLLGRSPGCDVLWLNDSLLGPFHSVYELVRHTPWRVTGFASCFIIEPHIQSYALFLRTLDASLMQALSQVVPGSHCLNQHSAVAFVQETRLARHLSQQGSVGTLWSPLRDDMDLTMAYPYELVEDGFPFLKRSILGKFSDFFTTSDALAMLRRWGHPVRDFELFEGCGAFLQTTP</sequence>
<accession>A0A221KEF6</accession>
<name>A0A221KEF6_VITFI</name>
<evidence type="ECO:0000313" key="2">
    <source>
        <dbReference type="Proteomes" id="UP000199729"/>
    </source>
</evidence>
<dbReference type="EMBL" id="CP022423">
    <property type="protein sequence ID" value="ASM77424.1"/>
    <property type="molecule type" value="Genomic_DNA"/>
</dbReference>
<keyword evidence="2" id="KW-1185">Reference proteome</keyword>